<keyword evidence="3" id="KW-1185">Reference proteome</keyword>
<feature type="compositionally biased region" description="Polar residues" evidence="1">
    <location>
        <begin position="25"/>
        <end position="42"/>
    </location>
</feature>
<dbReference type="EMBL" id="JAYMYS010000008">
    <property type="protein sequence ID" value="KAK7385881.1"/>
    <property type="molecule type" value="Genomic_DNA"/>
</dbReference>
<name>A0AAN9RYX9_PSOTE</name>
<protein>
    <submittedName>
        <fullName evidence="2">Uncharacterized protein</fullName>
    </submittedName>
</protein>
<proteinExistence type="predicted"/>
<evidence type="ECO:0000313" key="2">
    <source>
        <dbReference type="EMBL" id="KAK7385881.1"/>
    </source>
</evidence>
<sequence>MSNSFSKLRTVLGDDHEAGRKEKQTNNPNGSIKLSPNMNSHSYGDEEEEDHILAQILVSLSRDTWPCESPQVEPCTTNTKGASNAIAIKHIPSTDATMVLKEDNYKKRKLILKFKNPHSEFNTSHV</sequence>
<feature type="compositionally biased region" description="Basic and acidic residues" evidence="1">
    <location>
        <begin position="12"/>
        <end position="24"/>
    </location>
</feature>
<gene>
    <name evidence="2" type="ORF">VNO78_31819</name>
</gene>
<dbReference type="AlphaFoldDB" id="A0AAN9RYX9"/>
<reference evidence="2 3" key="1">
    <citation type="submission" date="2024-01" db="EMBL/GenBank/DDBJ databases">
        <title>The genomes of 5 underutilized Papilionoideae crops provide insights into root nodulation and disease resistanc.</title>
        <authorList>
            <person name="Jiang F."/>
        </authorList>
    </citation>
    <scope>NUCLEOTIDE SEQUENCE [LARGE SCALE GENOMIC DNA]</scope>
    <source>
        <strain evidence="2">DUOXIRENSHENG_FW03</strain>
        <tissue evidence="2">Leaves</tissue>
    </source>
</reference>
<evidence type="ECO:0000256" key="1">
    <source>
        <dbReference type="SAM" id="MobiDB-lite"/>
    </source>
</evidence>
<dbReference type="Proteomes" id="UP001386955">
    <property type="component" value="Unassembled WGS sequence"/>
</dbReference>
<organism evidence="2 3">
    <name type="scientific">Psophocarpus tetragonolobus</name>
    <name type="common">Winged bean</name>
    <name type="synonym">Dolichos tetragonolobus</name>
    <dbReference type="NCBI Taxonomy" id="3891"/>
    <lineage>
        <taxon>Eukaryota</taxon>
        <taxon>Viridiplantae</taxon>
        <taxon>Streptophyta</taxon>
        <taxon>Embryophyta</taxon>
        <taxon>Tracheophyta</taxon>
        <taxon>Spermatophyta</taxon>
        <taxon>Magnoliopsida</taxon>
        <taxon>eudicotyledons</taxon>
        <taxon>Gunneridae</taxon>
        <taxon>Pentapetalae</taxon>
        <taxon>rosids</taxon>
        <taxon>fabids</taxon>
        <taxon>Fabales</taxon>
        <taxon>Fabaceae</taxon>
        <taxon>Papilionoideae</taxon>
        <taxon>50 kb inversion clade</taxon>
        <taxon>NPAAA clade</taxon>
        <taxon>indigoferoid/millettioid clade</taxon>
        <taxon>Phaseoleae</taxon>
        <taxon>Psophocarpus</taxon>
    </lineage>
</organism>
<evidence type="ECO:0000313" key="3">
    <source>
        <dbReference type="Proteomes" id="UP001386955"/>
    </source>
</evidence>
<comment type="caution">
    <text evidence="2">The sequence shown here is derived from an EMBL/GenBank/DDBJ whole genome shotgun (WGS) entry which is preliminary data.</text>
</comment>
<accession>A0AAN9RYX9</accession>
<feature type="region of interest" description="Disordered" evidence="1">
    <location>
        <begin position="1"/>
        <end position="48"/>
    </location>
</feature>